<proteinExistence type="predicted"/>
<dbReference type="Proteomes" id="UP000672011">
    <property type="component" value="Chromosome"/>
</dbReference>
<keyword evidence="2" id="KW-1185">Reference proteome</keyword>
<evidence type="ECO:0000313" key="1">
    <source>
        <dbReference type="EMBL" id="QTV05287.1"/>
    </source>
</evidence>
<organism evidence="1 2">
    <name type="scientific">Faecalibacter bovis</name>
    <dbReference type="NCBI Taxonomy" id="2898187"/>
    <lineage>
        <taxon>Bacteria</taxon>
        <taxon>Pseudomonadati</taxon>
        <taxon>Bacteroidota</taxon>
        <taxon>Flavobacteriia</taxon>
        <taxon>Flavobacteriales</taxon>
        <taxon>Weeksellaceae</taxon>
        <taxon>Faecalibacter</taxon>
    </lineage>
</organism>
<reference evidence="1 2" key="1">
    <citation type="journal article" date="2021" name="Int. J. Syst. Evol. Microbiol.">
        <title>Faecalibacter bovis sp. nov., isolated from cow faeces.</title>
        <authorList>
            <person name="Li F."/>
            <person name="Zhao W."/>
            <person name="Hong Q."/>
            <person name="Shao Q."/>
            <person name="Song J."/>
            <person name="Yang S."/>
        </authorList>
    </citation>
    <scope>NUCLEOTIDE SEQUENCE [LARGE SCALE GENOMIC DNA]</scope>
    <source>
        <strain evidence="1 2">ZY171143</strain>
    </source>
</reference>
<reference evidence="2" key="2">
    <citation type="submission" date="2021-04" db="EMBL/GenBank/DDBJ databases">
        <title>Taxonomy of Flavobacteriaceae bacterium ZY171143.</title>
        <authorList>
            <person name="Li F."/>
        </authorList>
    </citation>
    <scope>NUCLEOTIDE SEQUENCE [LARGE SCALE GENOMIC DNA]</scope>
    <source>
        <strain evidence="2">ZY171143</strain>
    </source>
</reference>
<evidence type="ECO:0008006" key="3">
    <source>
        <dbReference type="Google" id="ProtNLM"/>
    </source>
</evidence>
<evidence type="ECO:0000313" key="2">
    <source>
        <dbReference type="Proteomes" id="UP000672011"/>
    </source>
</evidence>
<name>A0ABX7XBM0_9FLAO</name>
<protein>
    <recommendedName>
        <fullName evidence="3">Curlin associated repeat-containing protein</fullName>
    </recommendedName>
</protein>
<dbReference type="EMBL" id="CP072842">
    <property type="protein sequence ID" value="QTV05287.1"/>
    <property type="molecule type" value="Genomic_DNA"/>
</dbReference>
<dbReference type="RefSeq" id="WP_230475916.1">
    <property type="nucleotide sequence ID" value="NZ_CP072842.1"/>
</dbReference>
<sequence length="122" mass="13696">MKEIFFIISFVIHQVIFSQDFNSINSNNVIAYFSENNSNATYVQHGDDNYLNLLMKNTSIEIIQLGNNNVVNYVGVNQQNHNIQVNTFGNNNSIQILGSNSISNGMSVEVIGNNKVVQIINR</sequence>
<accession>A0ABX7XBM0</accession>
<gene>
    <name evidence="1" type="ORF">J9309_10945</name>
</gene>